<name>A0A059FCA5_9PROT</name>
<dbReference type="PANTHER" id="PTHR43861:SF1">
    <property type="entry name" value="TRANS-ACONITATE 2-METHYLTRANSFERASE"/>
    <property type="match status" value="1"/>
</dbReference>
<comment type="caution">
    <text evidence="4">The sequence shown here is derived from an EMBL/GenBank/DDBJ whole genome shotgun (WGS) entry which is preliminary data.</text>
</comment>
<dbReference type="PATRIC" id="fig|1280951.3.peg.3067"/>
<protein>
    <submittedName>
        <fullName evidence="4">Putative methyltransferase</fullName>
    </submittedName>
</protein>
<dbReference type="AlphaFoldDB" id="A0A059FCA5"/>
<keyword evidence="1 4" id="KW-0489">Methyltransferase</keyword>
<dbReference type="Pfam" id="PF13649">
    <property type="entry name" value="Methyltransf_25"/>
    <property type="match status" value="1"/>
</dbReference>
<gene>
    <name evidence="4" type="ORF">HHI_15194</name>
</gene>
<evidence type="ECO:0000313" key="4">
    <source>
        <dbReference type="EMBL" id="KCZ88259.1"/>
    </source>
</evidence>
<dbReference type="GO" id="GO:0008168">
    <property type="term" value="F:methyltransferase activity"/>
    <property type="evidence" value="ECO:0007669"/>
    <property type="project" value="UniProtKB-KW"/>
</dbReference>
<sequence length="277" mass="29349">MDNTSQIEYWNGPAGQKWVRDADRMDVMLAPFVDAIIASVLPSPGQSVMDIGCGAGALSLNLAGSAVNVSVTGVDVSAPLVELAKQRSAAVSAGIEFIVADAAVWRPKEPVDLVISRFGVMFFADPVAAFANIRASVKPKGRLRFACWRPLQENAWALTPLQAAMHLLTTPPAPPPPGTPGPFAFGDADYVNRVLMDSGWRNITVTPWDGDLALPGTTAEESAAFMLEMGPLSRAMGEQGIDPETVKGVIVAKLQELAGEDGRVRLKAAAWIVEAEA</sequence>
<proteinExistence type="predicted"/>
<evidence type="ECO:0000256" key="2">
    <source>
        <dbReference type="ARBA" id="ARBA00022679"/>
    </source>
</evidence>
<keyword evidence="2 4" id="KW-0808">Transferase</keyword>
<dbReference type="InterPro" id="IPR041698">
    <property type="entry name" value="Methyltransf_25"/>
</dbReference>
<evidence type="ECO:0000259" key="3">
    <source>
        <dbReference type="Pfam" id="PF13649"/>
    </source>
</evidence>
<feature type="domain" description="Methyltransferase" evidence="3">
    <location>
        <begin position="48"/>
        <end position="141"/>
    </location>
</feature>
<dbReference type="SUPFAM" id="SSF53335">
    <property type="entry name" value="S-adenosyl-L-methionine-dependent methyltransferases"/>
    <property type="match status" value="1"/>
</dbReference>
<dbReference type="InterPro" id="IPR029063">
    <property type="entry name" value="SAM-dependent_MTases_sf"/>
</dbReference>
<dbReference type="PANTHER" id="PTHR43861">
    <property type="entry name" value="TRANS-ACONITATE 2-METHYLTRANSFERASE-RELATED"/>
    <property type="match status" value="1"/>
</dbReference>
<dbReference type="CDD" id="cd02440">
    <property type="entry name" value="AdoMet_MTases"/>
    <property type="match status" value="1"/>
</dbReference>
<dbReference type="GO" id="GO:0032259">
    <property type="term" value="P:methylation"/>
    <property type="evidence" value="ECO:0007669"/>
    <property type="project" value="UniProtKB-KW"/>
</dbReference>
<dbReference type="OrthoDB" id="9777638at2"/>
<keyword evidence="5" id="KW-1185">Reference proteome</keyword>
<organism evidence="4 5">
    <name type="scientific">Hyphomonas hirschiana VP5</name>
    <dbReference type="NCBI Taxonomy" id="1280951"/>
    <lineage>
        <taxon>Bacteria</taxon>
        <taxon>Pseudomonadati</taxon>
        <taxon>Pseudomonadota</taxon>
        <taxon>Alphaproteobacteria</taxon>
        <taxon>Hyphomonadales</taxon>
        <taxon>Hyphomonadaceae</taxon>
        <taxon>Hyphomonas</taxon>
    </lineage>
</organism>
<reference evidence="4 5" key="1">
    <citation type="submission" date="2013-04" db="EMBL/GenBank/DDBJ databases">
        <title>Hyphomonas hirschiana VP5 Genome Sequencing.</title>
        <authorList>
            <person name="Lai Q."/>
            <person name="Shao Z."/>
        </authorList>
    </citation>
    <scope>NUCLEOTIDE SEQUENCE [LARGE SCALE GENOMIC DNA]</scope>
    <source>
        <strain evidence="4 5">VP5</strain>
    </source>
</reference>
<accession>A0A059FCA5</accession>
<dbReference type="EMBL" id="ARYI01000016">
    <property type="protein sequence ID" value="KCZ88259.1"/>
    <property type="molecule type" value="Genomic_DNA"/>
</dbReference>
<dbReference type="Proteomes" id="UP000025061">
    <property type="component" value="Unassembled WGS sequence"/>
</dbReference>
<evidence type="ECO:0000313" key="5">
    <source>
        <dbReference type="Proteomes" id="UP000025061"/>
    </source>
</evidence>
<evidence type="ECO:0000256" key="1">
    <source>
        <dbReference type="ARBA" id="ARBA00022603"/>
    </source>
</evidence>
<dbReference type="RefSeq" id="WP_011646994.1">
    <property type="nucleotide sequence ID" value="NZ_ARYI01000016.1"/>
</dbReference>
<dbReference type="Gene3D" id="3.40.50.150">
    <property type="entry name" value="Vaccinia Virus protein VP39"/>
    <property type="match status" value="1"/>
</dbReference>